<dbReference type="RefSeq" id="WP_123637197.1">
    <property type="nucleotide sequence ID" value="NZ_RJUK01000001.1"/>
</dbReference>
<name>A0A3N1P512_9GAMM</name>
<keyword evidence="3" id="KW-1005">Bacterial flagellum biogenesis</keyword>
<evidence type="ECO:0000313" key="6">
    <source>
        <dbReference type="EMBL" id="ROQ19926.1"/>
    </source>
</evidence>
<protein>
    <recommendedName>
        <fullName evidence="5">Flagellar protein FliT</fullName>
    </recommendedName>
</protein>
<accession>A0A3N1P512</accession>
<comment type="subcellular location">
    <subcellularLocation>
        <location evidence="1">Cytoplasm</location>
        <location evidence="1">Cytosol</location>
    </subcellularLocation>
</comment>
<dbReference type="GO" id="GO:0044781">
    <property type="term" value="P:bacterial-type flagellum organization"/>
    <property type="evidence" value="ECO:0007669"/>
    <property type="project" value="UniProtKB-KW"/>
</dbReference>
<evidence type="ECO:0000256" key="5">
    <source>
        <dbReference type="ARBA" id="ARBA00093797"/>
    </source>
</evidence>
<dbReference type="OrthoDB" id="5706472at2"/>
<keyword evidence="4" id="KW-0143">Chaperone</keyword>
<sequence>MSDTDTLKPLRQFHAFTEALLELARANEWQAFEAKAAERERLIEAINDNQFLIRVAEAGLADSMREEIADIQTLNDEITHLAEATKADIAAQLKQQNHQDKAIKAYKP</sequence>
<gene>
    <name evidence="6" type="ORF">EDC38_0517</name>
</gene>
<evidence type="ECO:0000256" key="3">
    <source>
        <dbReference type="ARBA" id="ARBA00022795"/>
    </source>
</evidence>
<dbReference type="InterPro" id="IPR008622">
    <property type="entry name" value="FliT"/>
</dbReference>
<comment type="caution">
    <text evidence="6">The sequence shown here is derived from an EMBL/GenBank/DDBJ whole genome shotgun (WGS) entry which is preliminary data.</text>
</comment>
<dbReference type="Proteomes" id="UP000273643">
    <property type="component" value="Unassembled WGS sequence"/>
</dbReference>
<keyword evidence="7" id="KW-1185">Reference proteome</keyword>
<reference evidence="6 7" key="1">
    <citation type="submission" date="2018-11" db="EMBL/GenBank/DDBJ databases">
        <title>Genomic Encyclopedia of Type Strains, Phase IV (KMG-IV): sequencing the most valuable type-strain genomes for metagenomic binning, comparative biology and taxonomic classification.</title>
        <authorList>
            <person name="Goeker M."/>
        </authorList>
    </citation>
    <scope>NUCLEOTIDE SEQUENCE [LARGE SCALE GENOMIC DNA]</scope>
    <source>
        <strain evidence="6 7">DSM 16974</strain>
    </source>
</reference>
<dbReference type="Pfam" id="PF05400">
    <property type="entry name" value="FliT"/>
    <property type="match status" value="1"/>
</dbReference>
<evidence type="ECO:0000313" key="7">
    <source>
        <dbReference type="Proteomes" id="UP000273643"/>
    </source>
</evidence>
<evidence type="ECO:0000256" key="4">
    <source>
        <dbReference type="ARBA" id="ARBA00023186"/>
    </source>
</evidence>
<evidence type="ECO:0000256" key="1">
    <source>
        <dbReference type="ARBA" id="ARBA00004514"/>
    </source>
</evidence>
<dbReference type="AlphaFoldDB" id="A0A3N1P512"/>
<proteinExistence type="predicted"/>
<dbReference type="Gene3D" id="1.20.58.380">
    <property type="entry name" value="Flagellar protein flit"/>
    <property type="match status" value="1"/>
</dbReference>
<dbReference type="EMBL" id="RJUK01000001">
    <property type="protein sequence ID" value="ROQ19926.1"/>
    <property type="molecule type" value="Genomic_DNA"/>
</dbReference>
<keyword evidence="2" id="KW-0963">Cytoplasm</keyword>
<organism evidence="6 7">
    <name type="scientific">Marinimicrobium koreense</name>
    <dbReference type="NCBI Taxonomy" id="306545"/>
    <lineage>
        <taxon>Bacteria</taxon>
        <taxon>Pseudomonadati</taxon>
        <taxon>Pseudomonadota</taxon>
        <taxon>Gammaproteobacteria</taxon>
        <taxon>Cellvibrionales</taxon>
        <taxon>Cellvibrionaceae</taxon>
        <taxon>Marinimicrobium</taxon>
    </lineage>
</organism>
<evidence type="ECO:0000256" key="2">
    <source>
        <dbReference type="ARBA" id="ARBA00022490"/>
    </source>
</evidence>